<dbReference type="KEGG" id="red:roselon_01490"/>
<dbReference type="Proteomes" id="UP000019593">
    <property type="component" value="Chromosome"/>
</dbReference>
<dbReference type="EMBL" id="CP004372">
    <property type="protein sequence ID" value="AHM03873.1"/>
    <property type="molecule type" value="Genomic_DNA"/>
</dbReference>
<name>W8RRY2_9RHOB</name>
<keyword evidence="1" id="KW-0812">Transmembrane</keyword>
<evidence type="ECO:0000256" key="1">
    <source>
        <dbReference type="SAM" id="Phobius"/>
    </source>
</evidence>
<dbReference type="HOGENOM" id="CLU_045137_3_2_5"/>
<dbReference type="eggNOG" id="ENOG502ZYPI">
    <property type="taxonomic scope" value="Bacteria"/>
</dbReference>
<dbReference type="PANTHER" id="PTHR15887">
    <property type="entry name" value="TRANSMEMBRANE PROTEIN 69"/>
    <property type="match status" value="1"/>
</dbReference>
<dbReference type="PANTHER" id="PTHR15887:SF1">
    <property type="entry name" value="TRANSMEMBRANE PROTEIN 69"/>
    <property type="match status" value="1"/>
</dbReference>
<reference evidence="2 3" key="1">
    <citation type="submission" date="2013-03" db="EMBL/GenBank/DDBJ databases">
        <authorList>
            <person name="Fiebig A."/>
            <person name="Goeker M."/>
            <person name="Klenk H.-P.P."/>
        </authorList>
    </citation>
    <scope>NUCLEOTIDE SEQUENCE [LARGE SCALE GENOMIC DNA]</scope>
    <source>
        <strain evidence="3">DSM 19469</strain>
    </source>
</reference>
<evidence type="ECO:0000313" key="3">
    <source>
        <dbReference type="Proteomes" id="UP000019593"/>
    </source>
</evidence>
<feature type="transmembrane region" description="Helical" evidence="1">
    <location>
        <begin position="29"/>
        <end position="50"/>
    </location>
</feature>
<accession>W8RRY2</accession>
<dbReference type="STRING" id="1294273.roselon_01490"/>
<feature type="transmembrane region" description="Helical" evidence="1">
    <location>
        <begin position="57"/>
        <end position="76"/>
    </location>
</feature>
<gene>
    <name evidence="2" type="ORF">roselon_01490</name>
</gene>
<keyword evidence="1" id="KW-1133">Transmembrane helix</keyword>
<sequence>MSGGPITSIWPDLAPLSSVILPPRLNGPVLLQVYGLTILSFMAGVIWGFATRFDGPTANLFYALSVLPPIWGFLTASGATQPALWTLIVGFVVLLPIDWSAHRAKVAPEWWMSLRLLLTAVVVICLGLGAVLA</sequence>
<dbReference type="Pfam" id="PF11911">
    <property type="entry name" value="DUF3429"/>
    <property type="match status" value="1"/>
</dbReference>
<protein>
    <submittedName>
        <fullName evidence="2">Membrane protein</fullName>
    </submittedName>
</protein>
<proteinExistence type="predicted"/>
<organism evidence="2 3">
    <name type="scientific">Roseicyclus elongatus DSM 19469</name>
    <dbReference type="NCBI Taxonomy" id="1294273"/>
    <lineage>
        <taxon>Bacteria</taxon>
        <taxon>Pseudomonadati</taxon>
        <taxon>Pseudomonadota</taxon>
        <taxon>Alphaproteobacteria</taxon>
        <taxon>Rhodobacterales</taxon>
        <taxon>Roseobacteraceae</taxon>
        <taxon>Roseicyclus</taxon>
    </lineage>
</organism>
<dbReference type="InterPro" id="IPR021836">
    <property type="entry name" value="DUF3429"/>
</dbReference>
<evidence type="ECO:0000313" key="2">
    <source>
        <dbReference type="EMBL" id="AHM03873.1"/>
    </source>
</evidence>
<keyword evidence="3" id="KW-1185">Reference proteome</keyword>
<feature type="transmembrane region" description="Helical" evidence="1">
    <location>
        <begin position="113"/>
        <end position="132"/>
    </location>
</feature>
<keyword evidence="1" id="KW-0472">Membrane</keyword>
<dbReference type="AlphaFoldDB" id="W8RRY2"/>
<feature type="transmembrane region" description="Helical" evidence="1">
    <location>
        <begin position="82"/>
        <end position="101"/>
    </location>
</feature>